<keyword evidence="13" id="KW-0239">DNA-directed DNA polymerase</keyword>
<keyword evidence="10" id="KW-0378">Hydrolase</keyword>
<proteinExistence type="predicted"/>
<dbReference type="GO" id="GO:0006281">
    <property type="term" value="P:DNA repair"/>
    <property type="evidence" value="ECO:0007669"/>
    <property type="project" value="UniProtKB-KW"/>
</dbReference>
<dbReference type="RefSeq" id="WP_129832421.1">
    <property type="nucleotide sequence ID" value="NZ_CP035704.1"/>
</dbReference>
<dbReference type="Gene3D" id="3.30.470.30">
    <property type="entry name" value="DNA ligase/mRNA capping enzyme"/>
    <property type="match status" value="1"/>
</dbReference>
<dbReference type="SUPFAM" id="SSF56091">
    <property type="entry name" value="DNA ligase/mRNA capping enzyme, catalytic domain"/>
    <property type="match status" value="1"/>
</dbReference>
<dbReference type="GO" id="GO:0006310">
    <property type="term" value="P:DNA recombination"/>
    <property type="evidence" value="ECO:0007669"/>
    <property type="project" value="UniProtKB-KW"/>
</dbReference>
<evidence type="ECO:0000256" key="18">
    <source>
        <dbReference type="ARBA" id="ARBA00023268"/>
    </source>
</evidence>
<feature type="domain" description="ATP-dependent DNA ligase family profile" evidence="22">
    <location>
        <begin position="314"/>
        <end position="406"/>
    </location>
</feature>
<evidence type="ECO:0000256" key="3">
    <source>
        <dbReference type="ARBA" id="ARBA00022598"/>
    </source>
</evidence>
<evidence type="ECO:0000313" key="24">
    <source>
        <dbReference type="Proteomes" id="UP000291562"/>
    </source>
</evidence>
<dbReference type="GO" id="GO:0003887">
    <property type="term" value="F:DNA-directed DNA polymerase activity"/>
    <property type="evidence" value="ECO:0007669"/>
    <property type="project" value="UniProtKB-KW"/>
</dbReference>
<evidence type="ECO:0000256" key="12">
    <source>
        <dbReference type="ARBA" id="ARBA00022840"/>
    </source>
</evidence>
<dbReference type="GO" id="GO:0004527">
    <property type="term" value="F:exonuclease activity"/>
    <property type="evidence" value="ECO:0007669"/>
    <property type="project" value="UniProtKB-KW"/>
</dbReference>
<evidence type="ECO:0000256" key="5">
    <source>
        <dbReference type="ARBA" id="ARBA00022695"/>
    </source>
</evidence>
<evidence type="ECO:0000256" key="6">
    <source>
        <dbReference type="ARBA" id="ARBA00022722"/>
    </source>
</evidence>
<dbReference type="PANTHER" id="PTHR42705:SF2">
    <property type="entry name" value="BIFUNCTIONAL NON-HOMOLOGOUS END JOINING PROTEIN LIGD"/>
    <property type="match status" value="1"/>
</dbReference>
<dbReference type="InterPro" id="IPR052171">
    <property type="entry name" value="NHEJ_LigD"/>
</dbReference>
<evidence type="ECO:0000259" key="22">
    <source>
        <dbReference type="PROSITE" id="PS50160"/>
    </source>
</evidence>
<evidence type="ECO:0000256" key="21">
    <source>
        <dbReference type="SAM" id="MobiDB-lite"/>
    </source>
</evidence>
<reference evidence="23 24" key="1">
    <citation type="submission" date="2019-01" db="EMBL/GenBank/DDBJ databases">
        <title>Pseudolysobacter antarctica gen. nov., sp. nov., isolated from Fildes Peninsula, Antarctica.</title>
        <authorList>
            <person name="Wei Z."/>
            <person name="Peng F."/>
        </authorList>
    </citation>
    <scope>NUCLEOTIDE SEQUENCE [LARGE SCALE GENOMIC DNA]</scope>
    <source>
        <strain evidence="23 24">AQ6-296</strain>
    </source>
</reference>
<keyword evidence="6" id="KW-0540">Nuclease</keyword>
<evidence type="ECO:0000313" key="23">
    <source>
        <dbReference type="EMBL" id="QBB70162.1"/>
    </source>
</evidence>
<evidence type="ECO:0000256" key="11">
    <source>
        <dbReference type="ARBA" id="ARBA00022839"/>
    </source>
</evidence>
<keyword evidence="24" id="KW-1185">Reference proteome</keyword>
<dbReference type="GO" id="GO:0003910">
    <property type="term" value="F:DNA ligase (ATP) activity"/>
    <property type="evidence" value="ECO:0007669"/>
    <property type="project" value="UniProtKB-EC"/>
</dbReference>
<dbReference type="SUPFAM" id="SSF50249">
    <property type="entry name" value="Nucleic acid-binding proteins"/>
    <property type="match status" value="1"/>
</dbReference>
<dbReference type="NCBIfam" id="NF004628">
    <property type="entry name" value="PRK05972.1"/>
    <property type="match status" value="1"/>
</dbReference>
<organism evidence="23 24">
    <name type="scientific">Pseudolysobacter antarcticus</name>
    <dbReference type="NCBI Taxonomy" id="2511995"/>
    <lineage>
        <taxon>Bacteria</taxon>
        <taxon>Pseudomonadati</taxon>
        <taxon>Pseudomonadota</taxon>
        <taxon>Gammaproteobacteria</taxon>
        <taxon>Lysobacterales</taxon>
        <taxon>Rhodanobacteraceae</taxon>
        <taxon>Pseudolysobacter</taxon>
    </lineage>
</organism>
<dbReference type="PANTHER" id="PTHR42705">
    <property type="entry name" value="BIFUNCTIONAL NON-HOMOLOGOUS END JOINING PROTEIN LIGD"/>
    <property type="match status" value="1"/>
</dbReference>
<keyword evidence="12" id="KW-0067">ATP-binding</keyword>
<dbReference type="InterPro" id="IPR014146">
    <property type="entry name" value="LigD_ligase_dom"/>
</dbReference>
<dbReference type="InterPro" id="IPR012340">
    <property type="entry name" value="NA-bd_OB-fold"/>
</dbReference>
<evidence type="ECO:0000256" key="7">
    <source>
        <dbReference type="ARBA" id="ARBA00022723"/>
    </source>
</evidence>
<sequence>MSLKEYKKKRNFSATPEPAESIRSKTPQFVVQLHHASHRHFDFRLELDGVLKSWAVPKGPSFDPAVKRLAMEVEDHPVSYATFEGDIPKGNYGAGHVDVFDSGTWEAIGSAQQGLTKGDLKFVLHGDILRGSWVLVRTGRQGKKNQWLLIKHRDEYANERDADAFVDPKTDRPISLTKRRKTWPKESKPSPRKTSSSSASPASKADTSEILKAGEREALASAAFTPELCRLQSSPPSGAEWLHEIKWDGYRILCTVVKGQVRLWSRNAIEWTDRLPELAGAVRSLKLKSAQLDGEMIVLKDGRDDFNALQARLSAENGEPAIYMLFDLLHLNGKSLRNVPLIDRKRVLADLMQKHSHSLLRFSQHQVGSGEEAFAQAAAAGQEGIVSKRADSSYSGSRNGDWIKVKARPSDEFAVVGFTLPKGSRAGVGALLLGQPRNGEMTYVGRVGTGLNNEDLREWRNRLEPSIRDKPTANIDLMAKVDRRLAIWVKPKIVIEAFYQGIGGQGLLRQPAFKVLRRDKKVVDLLDSDCSAPAAEHKTGSHSRSPLKVTSTKKRAQKVIRKLQVDESAPLAEIRLAKDGTNDSEALHLTHADRIVFPKLEISKGQVAEYYAAVASLLVPEIVGRPLSIVRCPDGASGTCFFQKHVGKGWGPNVHSIAVEEKSGTDENLSIHDERGLLDLVQMNVLEFHPWGAPGDDLAHADRIVFDLDPHASVKWTRMIAAARDVRAQLKSIGLESFVRTSGGKGLHVVVPLSPPAPWDAVKNFAHAVAQAMATLKPKEFVAVAGDKNRVGKIFVDWLRNGRGATSVASYSLRARDAAGVAMPLTWDELGRVKSGDAFTIKNAVGKIRRRKDDPWEELKVLKQALPEF</sequence>
<dbReference type="NCBIfam" id="TIGR02777">
    <property type="entry name" value="LigD_PE_dom"/>
    <property type="match status" value="1"/>
</dbReference>
<dbReference type="OrthoDB" id="9802472at2"/>
<evidence type="ECO:0000256" key="4">
    <source>
        <dbReference type="ARBA" id="ARBA00022679"/>
    </source>
</evidence>
<dbReference type="Pfam" id="PF21686">
    <property type="entry name" value="LigD_Prim-Pol"/>
    <property type="match status" value="1"/>
</dbReference>
<dbReference type="GO" id="GO:0003677">
    <property type="term" value="F:DNA binding"/>
    <property type="evidence" value="ECO:0007669"/>
    <property type="project" value="UniProtKB-KW"/>
</dbReference>
<dbReference type="NCBIfam" id="TIGR02776">
    <property type="entry name" value="NHEJ_ligase_prk"/>
    <property type="match status" value="1"/>
</dbReference>
<keyword evidence="9" id="KW-0227">DNA damage</keyword>
<keyword evidence="17" id="KW-0464">Manganese</keyword>
<accession>A0A411HI02</accession>
<evidence type="ECO:0000256" key="19">
    <source>
        <dbReference type="ARBA" id="ARBA00029943"/>
    </source>
</evidence>
<dbReference type="InterPro" id="IPR012310">
    <property type="entry name" value="DNA_ligase_ATP-dep_cent"/>
</dbReference>
<dbReference type="InterPro" id="IPR012309">
    <property type="entry name" value="DNA_ligase_ATP-dep_C"/>
</dbReference>
<feature type="region of interest" description="Disordered" evidence="21">
    <location>
        <begin position="167"/>
        <end position="207"/>
    </location>
</feature>
<evidence type="ECO:0000256" key="20">
    <source>
        <dbReference type="ARBA" id="ARBA00034003"/>
    </source>
</evidence>
<evidence type="ECO:0000256" key="13">
    <source>
        <dbReference type="ARBA" id="ARBA00022932"/>
    </source>
</evidence>
<dbReference type="InterPro" id="IPR014143">
    <property type="entry name" value="NHEJ_ligase_prk"/>
</dbReference>
<dbReference type="AlphaFoldDB" id="A0A411HI02"/>
<dbReference type="InterPro" id="IPR014145">
    <property type="entry name" value="LigD_pol_dom"/>
</dbReference>
<keyword evidence="18" id="KW-0511">Multifunctional enzyme</keyword>
<keyword evidence="3 23" id="KW-0436">Ligase</keyword>
<dbReference type="Gene3D" id="3.90.920.10">
    <property type="entry name" value="DNA primase, PRIM domain"/>
    <property type="match status" value="1"/>
</dbReference>
<dbReference type="Pfam" id="PF13298">
    <property type="entry name" value="LigD_N"/>
    <property type="match status" value="1"/>
</dbReference>
<keyword evidence="5" id="KW-0548">Nucleotidyltransferase</keyword>
<protein>
    <recommendedName>
        <fullName evidence="2">DNA ligase (ATP)</fullName>
        <ecNumber evidence="2">6.5.1.1</ecNumber>
    </recommendedName>
    <alternativeName>
        <fullName evidence="19">NHEJ DNA polymerase</fullName>
    </alternativeName>
</protein>
<dbReference type="CDD" id="cd07971">
    <property type="entry name" value="OBF_DNA_ligase_LigD"/>
    <property type="match status" value="1"/>
</dbReference>
<dbReference type="GO" id="GO:0005524">
    <property type="term" value="F:ATP binding"/>
    <property type="evidence" value="ECO:0007669"/>
    <property type="project" value="UniProtKB-KW"/>
</dbReference>
<keyword evidence="14" id="KW-0238">DNA-binding</keyword>
<dbReference type="Proteomes" id="UP000291562">
    <property type="component" value="Chromosome"/>
</dbReference>
<comment type="cofactor">
    <cofactor evidence="1">
        <name>Mn(2+)</name>
        <dbReference type="ChEBI" id="CHEBI:29035"/>
    </cofactor>
</comment>
<dbReference type="InterPro" id="IPR033651">
    <property type="entry name" value="PaeLigD_Pol-like"/>
</dbReference>
<evidence type="ECO:0000256" key="16">
    <source>
        <dbReference type="ARBA" id="ARBA00023204"/>
    </source>
</evidence>
<evidence type="ECO:0000256" key="17">
    <source>
        <dbReference type="ARBA" id="ARBA00023211"/>
    </source>
</evidence>
<name>A0A411HI02_9GAMM</name>
<evidence type="ECO:0000256" key="15">
    <source>
        <dbReference type="ARBA" id="ARBA00023172"/>
    </source>
</evidence>
<dbReference type="KEGG" id="xbc:ELE36_07170"/>
<dbReference type="InterPro" id="IPR014144">
    <property type="entry name" value="LigD_PE_domain"/>
</dbReference>
<dbReference type="GO" id="GO:0046872">
    <property type="term" value="F:metal ion binding"/>
    <property type="evidence" value="ECO:0007669"/>
    <property type="project" value="UniProtKB-KW"/>
</dbReference>
<comment type="catalytic activity">
    <reaction evidence="20">
        <text>ATP + (deoxyribonucleotide)n-3'-hydroxyl + 5'-phospho-(deoxyribonucleotide)m = (deoxyribonucleotide)n+m + AMP + diphosphate.</text>
        <dbReference type="EC" id="6.5.1.1"/>
    </reaction>
</comment>
<dbReference type="Gene3D" id="3.30.1490.70">
    <property type="match status" value="1"/>
</dbReference>
<dbReference type="Pfam" id="PF01068">
    <property type="entry name" value="DNA_ligase_A_M"/>
    <property type="match status" value="1"/>
</dbReference>
<dbReference type="Pfam" id="PF04679">
    <property type="entry name" value="DNA_ligase_A_C"/>
    <property type="match status" value="1"/>
</dbReference>
<keyword evidence="7" id="KW-0479">Metal-binding</keyword>
<feature type="compositionally biased region" description="Basic residues" evidence="21">
    <location>
        <begin position="1"/>
        <end position="11"/>
    </location>
</feature>
<dbReference type="EMBL" id="CP035704">
    <property type="protein sequence ID" value="QBB70162.1"/>
    <property type="molecule type" value="Genomic_DNA"/>
</dbReference>
<dbReference type="EC" id="6.5.1.1" evidence="2"/>
<keyword evidence="8" id="KW-0547">Nucleotide-binding</keyword>
<feature type="compositionally biased region" description="Low complexity" evidence="21">
    <location>
        <begin position="192"/>
        <end position="205"/>
    </location>
</feature>
<evidence type="ECO:0000256" key="2">
    <source>
        <dbReference type="ARBA" id="ARBA00012727"/>
    </source>
</evidence>
<dbReference type="CDD" id="cd04862">
    <property type="entry name" value="PaeLigD_Pol_like"/>
    <property type="match status" value="1"/>
</dbReference>
<dbReference type="PROSITE" id="PS50160">
    <property type="entry name" value="DNA_LIGASE_A3"/>
    <property type="match status" value="1"/>
</dbReference>
<evidence type="ECO:0000256" key="1">
    <source>
        <dbReference type="ARBA" id="ARBA00001936"/>
    </source>
</evidence>
<evidence type="ECO:0000256" key="8">
    <source>
        <dbReference type="ARBA" id="ARBA00022741"/>
    </source>
</evidence>
<evidence type="ECO:0000256" key="10">
    <source>
        <dbReference type="ARBA" id="ARBA00022801"/>
    </source>
</evidence>
<dbReference type="Gene3D" id="2.40.50.140">
    <property type="entry name" value="Nucleic acid-binding proteins"/>
    <property type="match status" value="1"/>
</dbReference>
<evidence type="ECO:0000256" key="14">
    <source>
        <dbReference type="ARBA" id="ARBA00023125"/>
    </source>
</evidence>
<keyword evidence="15" id="KW-0233">DNA recombination</keyword>
<dbReference type="NCBIfam" id="TIGR02779">
    <property type="entry name" value="NHEJ_ligase_lig"/>
    <property type="match status" value="1"/>
</dbReference>
<keyword evidence="11" id="KW-0269">Exonuclease</keyword>
<evidence type="ECO:0000256" key="9">
    <source>
        <dbReference type="ARBA" id="ARBA00022763"/>
    </source>
</evidence>
<dbReference type="NCBIfam" id="TIGR02778">
    <property type="entry name" value="ligD_pol"/>
    <property type="match status" value="1"/>
</dbReference>
<keyword evidence="4" id="KW-0808">Transferase</keyword>
<gene>
    <name evidence="23" type="primary">ligD</name>
    <name evidence="23" type="ORF">ELE36_07170</name>
</gene>
<keyword evidence="16" id="KW-0234">DNA repair</keyword>
<dbReference type="CDD" id="cd07906">
    <property type="entry name" value="Adenylation_DNA_ligase_LigD_LigC"/>
    <property type="match status" value="1"/>
</dbReference>
<feature type="region of interest" description="Disordered" evidence="21">
    <location>
        <begin position="1"/>
        <end position="23"/>
    </location>
</feature>